<dbReference type="InterPro" id="IPR011249">
    <property type="entry name" value="Metalloenz_LuxS/M16"/>
</dbReference>
<feature type="signal peptide" evidence="1">
    <location>
        <begin position="1"/>
        <end position="19"/>
    </location>
</feature>
<keyword evidence="1" id="KW-0732">Signal</keyword>
<evidence type="ECO:0000256" key="1">
    <source>
        <dbReference type="SAM" id="SignalP"/>
    </source>
</evidence>
<dbReference type="Proteomes" id="UP000199026">
    <property type="component" value="Unassembled WGS sequence"/>
</dbReference>
<evidence type="ECO:0000259" key="3">
    <source>
        <dbReference type="Pfam" id="PF05193"/>
    </source>
</evidence>
<evidence type="ECO:0000313" key="4">
    <source>
        <dbReference type="EMBL" id="SDY75090.1"/>
    </source>
</evidence>
<dbReference type="PANTHER" id="PTHR11851">
    <property type="entry name" value="METALLOPROTEASE"/>
    <property type="match status" value="1"/>
</dbReference>
<feature type="domain" description="Peptidase M16 C-terminal" evidence="3">
    <location>
        <begin position="187"/>
        <end position="361"/>
    </location>
</feature>
<dbReference type="RefSeq" id="WP_089893181.1">
    <property type="nucleotide sequence ID" value="NZ_CALLJM010000005.1"/>
</dbReference>
<dbReference type="Pfam" id="PF05193">
    <property type="entry name" value="Peptidase_M16_C"/>
    <property type="match status" value="1"/>
</dbReference>
<dbReference type="SUPFAM" id="SSF63411">
    <property type="entry name" value="LuxS/MPP-like metallohydrolase"/>
    <property type="match status" value="2"/>
</dbReference>
<keyword evidence="4" id="KW-0378">Hydrolase</keyword>
<protein>
    <submittedName>
        <fullName evidence="4">Zinc protease</fullName>
    </submittedName>
</protein>
<dbReference type="STRING" id="576131.SAMN05444486_103563"/>
<proteinExistence type="predicted"/>
<dbReference type="Gene3D" id="3.30.830.10">
    <property type="entry name" value="Metalloenzyme, LuxS/M16 peptidase-like"/>
    <property type="match status" value="2"/>
</dbReference>
<dbReference type="EMBL" id="FNPR01000003">
    <property type="protein sequence ID" value="SDY75090.1"/>
    <property type="molecule type" value="Genomic_DNA"/>
</dbReference>
<dbReference type="GO" id="GO:0006508">
    <property type="term" value="P:proteolysis"/>
    <property type="evidence" value="ECO:0007669"/>
    <property type="project" value="UniProtKB-KW"/>
</dbReference>
<organism evidence="4 5">
    <name type="scientific">Lentibacter algarum</name>
    <dbReference type="NCBI Taxonomy" id="576131"/>
    <lineage>
        <taxon>Bacteria</taxon>
        <taxon>Pseudomonadati</taxon>
        <taxon>Pseudomonadota</taxon>
        <taxon>Alphaproteobacteria</taxon>
        <taxon>Rhodobacterales</taxon>
        <taxon>Roseobacteraceae</taxon>
        <taxon>Lentibacter</taxon>
    </lineage>
</organism>
<dbReference type="GeneID" id="78125506"/>
<dbReference type="GO" id="GO:0008233">
    <property type="term" value="F:peptidase activity"/>
    <property type="evidence" value="ECO:0007669"/>
    <property type="project" value="UniProtKB-KW"/>
</dbReference>
<keyword evidence="4" id="KW-0645">Protease</keyword>
<gene>
    <name evidence="4" type="ORF">SAMN05444486_103563</name>
</gene>
<dbReference type="InterPro" id="IPR007863">
    <property type="entry name" value="Peptidase_M16_C"/>
</dbReference>
<evidence type="ECO:0000259" key="2">
    <source>
        <dbReference type="Pfam" id="PF00675"/>
    </source>
</evidence>
<dbReference type="InterPro" id="IPR011765">
    <property type="entry name" value="Pept_M16_N"/>
</dbReference>
<dbReference type="OrthoDB" id="9811314at2"/>
<dbReference type="Pfam" id="PF00675">
    <property type="entry name" value="Peptidase_M16"/>
    <property type="match status" value="1"/>
</dbReference>
<feature type="domain" description="Peptidase M16 N-terminal" evidence="2">
    <location>
        <begin position="41"/>
        <end position="175"/>
    </location>
</feature>
<keyword evidence="5" id="KW-1185">Reference proteome</keyword>
<dbReference type="AlphaFoldDB" id="A0A1H3MEJ1"/>
<dbReference type="PANTHER" id="PTHR11851:SF224">
    <property type="entry name" value="PROCESSING PROTEASE"/>
    <property type="match status" value="1"/>
</dbReference>
<dbReference type="InterPro" id="IPR050361">
    <property type="entry name" value="MPP/UQCRC_Complex"/>
</dbReference>
<feature type="chain" id="PRO_5011667854" evidence="1">
    <location>
        <begin position="20"/>
        <end position="432"/>
    </location>
</feature>
<sequence length="432" mass="46786">MRAFLAAAFSLALAIPATAGVTIDEFKTDGGLTVWHVQEDSIPFVALELRFQGGASLDAEGKRGAINLMTGLIEEGAAELDARAFAKARDGLAASFSYAVYDDTLSVSAKFLTENRDEALELLRQSLTSPRFDQDAIDRVRAQVISGIRSDEKDPSSIAGQAFDARVYGTHPYGTDRSGTVDSVTALTRDDILAAFQSTVVRDRLYISVVGDISREELAPVLDTLLADLPETGAPLPPAATPAFDGETVVIPFETPQSVAMFGQSGVPFDHPDYFAAYLLNVVLGGGGFESRLMQEVREKRGLTYGVYSYLVDKDGADVWLGSVQSANNRIGEAMDVIKAEWARMQSEGVTETELEDAKRYLTGAYPLRFDGNGPIADILVGMQMQGMGTDYIATRNDRVNAVTLEQINRVAREFLRPEQLSFTVVGQPEGL</sequence>
<accession>A0A1H3MEJ1</accession>
<evidence type="ECO:0000313" key="5">
    <source>
        <dbReference type="Proteomes" id="UP000199026"/>
    </source>
</evidence>
<reference evidence="4 5" key="1">
    <citation type="submission" date="2016-10" db="EMBL/GenBank/DDBJ databases">
        <authorList>
            <person name="de Groot N.N."/>
        </authorList>
    </citation>
    <scope>NUCLEOTIDE SEQUENCE [LARGE SCALE GENOMIC DNA]</scope>
    <source>
        <strain evidence="4 5">DSM 24677</strain>
    </source>
</reference>
<name>A0A1H3MEJ1_9RHOB</name>
<dbReference type="GO" id="GO:0046872">
    <property type="term" value="F:metal ion binding"/>
    <property type="evidence" value="ECO:0007669"/>
    <property type="project" value="InterPro"/>
</dbReference>